<dbReference type="KEGG" id="coh:EAV92_13175"/>
<organism evidence="6 7">
    <name type="scientific">Cohnella candidum</name>
    <dbReference type="NCBI Taxonomy" id="2674991"/>
    <lineage>
        <taxon>Bacteria</taxon>
        <taxon>Bacillati</taxon>
        <taxon>Bacillota</taxon>
        <taxon>Bacilli</taxon>
        <taxon>Bacillales</taxon>
        <taxon>Paenibacillaceae</taxon>
        <taxon>Cohnella</taxon>
    </lineage>
</organism>
<dbReference type="Gene3D" id="1.10.10.60">
    <property type="entry name" value="Homeodomain-like"/>
    <property type="match status" value="1"/>
</dbReference>
<evidence type="ECO:0000313" key="6">
    <source>
        <dbReference type="EMBL" id="AYQ73441.1"/>
    </source>
</evidence>
<feature type="domain" description="HTH araC/xylS-type" evidence="5">
    <location>
        <begin position="172"/>
        <end position="272"/>
    </location>
</feature>
<evidence type="ECO:0000256" key="1">
    <source>
        <dbReference type="ARBA" id="ARBA00023015"/>
    </source>
</evidence>
<dbReference type="InterPro" id="IPR018060">
    <property type="entry name" value="HTH_AraC"/>
</dbReference>
<sequence>MRRRFVMPNPAEPLPLELETVGLNGEQEPIDRPQGYPCFHWLHTLEGEGEFEAEGLIWRLPPRSGVLLHPDMPHRYRAKTAIWQTAYVTFEGVLAADWVSSMFGPRALRIHWDAGEEGITGQWERLLEAAEKGTDRSGWEQSADLYRFLTRLKTVGRTDHRPSMSRSMEKMQNLLEWLELEYADPELSLADMAARLGIGERQLNERFRGLFGMPAYAYLIQLRIRKAKEKLPVLGGMTVGEIGEAVGFRDASHFVATFRRKEGLTPDQYRRLYGSGSRGER</sequence>
<dbReference type="PRINTS" id="PR00032">
    <property type="entry name" value="HTHARAC"/>
</dbReference>
<dbReference type="InterPro" id="IPR020449">
    <property type="entry name" value="Tscrpt_reg_AraC-type_HTH"/>
</dbReference>
<protein>
    <submittedName>
        <fullName evidence="6">AraC family transcriptional regulator</fullName>
    </submittedName>
</protein>
<dbReference type="AlphaFoldDB" id="A0A3G3JZY8"/>
<keyword evidence="7" id="KW-1185">Reference proteome</keyword>
<gene>
    <name evidence="6" type="ORF">EAV92_13175</name>
</gene>
<reference evidence="6 7" key="1">
    <citation type="submission" date="2018-10" db="EMBL/GenBank/DDBJ databases">
        <title>Genome Sequence of Cohnella sp.</title>
        <authorList>
            <person name="Srinivasan S."/>
            <person name="Kim M.K."/>
        </authorList>
    </citation>
    <scope>NUCLEOTIDE SEQUENCE [LARGE SCALE GENOMIC DNA]</scope>
    <source>
        <strain evidence="6 7">18JY8-7</strain>
    </source>
</reference>
<keyword evidence="2" id="KW-0238">DNA-binding</keyword>
<dbReference type="Pfam" id="PF02311">
    <property type="entry name" value="AraC_binding"/>
    <property type="match status" value="1"/>
</dbReference>
<accession>A0A3G3JZY8</accession>
<dbReference type="InterPro" id="IPR037923">
    <property type="entry name" value="HTH-like"/>
</dbReference>
<dbReference type="InterPro" id="IPR018062">
    <property type="entry name" value="HTH_AraC-typ_CS"/>
</dbReference>
<dbReference type="Gene3D" id="2.60.120.280">
    <property type="entry name" value="Regulatory protein AraC"/>
    <property type="match status" value="1"/>
</dbReference>
<evidence type="ECO:0000259" key="5">
    <source>
        <dbReference type="PROSITE" id="PS01124"/>
    </source>
</evidence>
<dbReference type="GO" id="GO:0043565">
    <property type="term" value="F:sequence-specific DNA binding"/>
    <property type="evidence" value="ECO:0007669"/>
    <property type="project" value="InterPro"/>
</dbReference>
<dbReference type="InterPro" id="IPR050204">
    <property type="entry name" value="AraC_XylS_family_regulators"/>
</dbReference>
<dbReference type="PROSITE" id="PS00041">
    <property type="entry name" value="HTH_ARAC_FAMILY_1"/>
    <property type="match status" value="1"/>
</dbReference>
<proteinExistence type="predicted"/>
<name>A0A3G3JZY8_9BACL</name>
<dbReference type="EMBL" id="CP033433">
    <property type="protein sequence ID" value="AYQ73441.1"/>
    <property type="molecule type" value="Genomic_DNA"/>
</dbReference>
<evidence type="ECO:0000256" key="4">
    <source>
        <dbReference type="ARBA" id="ARBA00023163"/>
    </source>
</evidence>
<evidence type="ECO:0000313" key="7">
    <source>
        <dbReference type="Proteomes" id="UP000269097"/>
    </source>
</evidence>
<dbReference type="PROSITE" id="PS01124">
    <property type="entry name" value="HTH_ARAC_FAMILY_2"/>
    <property type="match status" value="1"/>
</dbReference>
<keyword evidence="3" id="KW-0010">Activator</keyword>
<dbReference type="Proteomes" id="UP000269097">
    <property type="component" value="Chromosome"/>
</dbReference>
<dbReference type="GO" id="GO:0003700">
    <property type="term" value="F:DNA-binding transcription factor activity"/>
    <property type="evidence" value="ECO:0007669"/>
    <property type="project" value="InterPro"/>
</dbReference>
<dbReference type="InterPro" id="IPR003313">
    <property type="entry name" value="AraC-bd"/>
</dbReference>
<dbReference type="RefSeq" id="WP_123041523.1">
    <property type="nucleotide sequence ID" value="NZ_CP033433.1"/>
</dbReference>
<dbReference type="SMART" id="SM00342">
    <property type="entry name" value="HTH_ARAC"/>
    <property type="match status" value="1"/>
</dbReference>
<keyword evidence="4" id="KW-0804">Transcription</keyword>
<keyword evidence="1" id="KW-0805">Transcription regulation</keyword>
<dbReference type="SUPFAM" id="SSF46689">
    <property type="entry name" value="Homeodomain-like"/>
    <property type="match status" value="1"/>
</dbReference>
<evidence type="ECO:0000256" key="2">
    <source>
        <dbReference type="ARBA" id="ARBA00023125"/>
    </source>
</evidence>
<dbReference type="Pfam" id="PF12833">
    <property type="entry name" value="HTH_18"/>
    <property type="match status" value="1"/>
</dbReference>
<dbReference type="SUPFAM" id="SSF51215">
    <property type="entry name" value="Regulatory protein AraC"/>
    <property type="match status" value="1"/>
</dbReference>
<dbReference type="PANTHER" id="PTHR46796">
    <property type="entry name" value="HTH-TYPE TRANSCRIPTIONAL ACTIVATOR RHAS-RELATED"/>
    <property type="match status" value="1"/>
</dbReference>
<dbReference type="InterPro" id="IPR009057">
    <property type="entry name" value="Homeodomain-like_sf"/>
</dbReference>
<evidence type="ECO:0000256" key="3">
    <source>
        <dbReference type="ARBA" id="ARBA00023159"/>
    </source>
</evidence>